<dbReference type="Proteomes" id="UP000509638">
    <property type="component" value="Chromosome"/>
</dbReference>
<sequence>MFPFGQTVHRDRRKQVASPYNPDNMVPGSWDTPDTIEIPGAWVAASSSTLTETATRTQILTEKSLYCAPDADVRPGDRIRADGVTYHVKVKPAADRNPFTGWQPHLEVPLEDREG</sequence>
<dbReference type="EMBL" id="CP058316">
    <property type="protein sequence ID" value="QLD10895.1"/>
    <property type="molecule type" value="Genomic_DNA"/>
</dbReference>
<organism evidence="2 3">
    <name type="scientific">Microbacterium oleivorans</name>
    <dbReference type="NCBI Taxonomy" id="273677"/>
    <lineage>
        <taxon>Bacteria</taxon>
        <taxon>Bacillati</taxon>
        <taxon>Actinomycetota</taxon>
        <taxon>Actinomycetes</taxon>
        <taxon>Micrococcales</taxon>
        <taxon>Microbacteriaceae</taxon>
        <taxon>Microbacterium</taxon>
    </lineage>
</organism>
<evidence type="ECO:0000256" key="1">
    <source>
        <dbReference type="SAM" id="MobiDB-lite"/>
    </source>
</evidence>
<evidence type="ECO:0000313" key="3">
    <source>
        <dbReference type="Proteomes" id="UP000509638"/>
    </source>
</evidence>
<evidence type="ECO:0008006" key="4">
    <source>
        <dbReference type="Google" id="ProtNLM"/>
    </source>
</evidence>
<dbReference type="AlphaFoldDB" id="A0A7D5IY14"/>
<dbReference type="RefSeq" id="WP_178010389.1">
    <property type="nucleotide sequence ID" value="NZ_CP058316.1"/>
</dbReference>
<dbReference type="InterPro" id="IPR038667">
    <property type="entry name" value="XkdH-like_sf"/>
</dbReference>
<evidence type="ECO:0000313" key="2">
    <source>
        <dbReference type="EMBL" id="QLD10895.1"/>
    </source>
</evidence>
<reference evidence="2 3" key="1">
    <citation type="submission" date="2020-06" db="EMBL/GenBank/DDBJ databases">
        <authorList>
            <person name="Jo H."/>
        </authorList>
    </citation>
    <scope>NUCLEOTIDE SEQUENCE [LARGE SCALE GENOMIC DNA]</scope>
    <source>
        <strain evidence="2 3">I46</strain>
    </source>
</reference>
<feature type="region of interest" description="Disordered" evidence="1">
    <location>
        <begin position="1"/>
        <end position="31"/>
    </location>
</feature>
<proteinExistence type="predicted"/>
<protein>
    <recommendedName>
        <fullName evidence="4">Head-to-tail stopper</fullName>
    </recommendedName>
</protein>
<feature type="region of interest" description="Disordered" evidence="1">
    <location>
        <begin position="96"/>
        <end position="115"/>
    </location>
</feature>
<dbReference type="Gene3D" id="2.40.10.370">
    <property type="entry name" value="Protein of unknown function DUF3599"/>
    <property type="match status" value="1"/>
</dbReference>
<name>A0A7D5IY14_9MICO</name>
<accession>A0A7D5IY14</accession>
<gene>
    <name evidence="2" type="ORF">HW566_03305</name>
</gene>